<sequence>MRLYFSQANVREFANRLNVTTATLYNRIKEGVVQAPSKDGKLSYWLNSYVNSVVTQAPNSDKVAA</sequence>
<accession>A0A1C3CXA1</accession>
<comment type="caution">
    <text evidence="1">The sequence shown here is derived from an EMBL/GenBank/DDBJ whole genome shotgun (WGS) entry which is preliminary data.</text>
</comment>
<dbReference type="Proteomes" id="UP000186553">
    <property type="component" value="Unassembled WGS sequence"/>
</dbReference>
<organism evidence="1 2">
    <name type="scientific">Acinetobacter celticus</name>
    <dbReference type="NCBI Taxonomy" id="1891224"/>
    <lineage>
        <taxon>Bacteria</taxon>
        <taxon>Pseudomonadati</taxon>
        <taxon>Pseudomonadota</taxon>
        <taxon>Gammaproteobacteria</taxon>
        <taxon>Moraxellales</taxon>
        <taxon>Moraxellaceae</taxon>
        <taxon>Acinetobacter</taxon>
    </lineage>
</organism>
<evidence type="ECO:0000313" key="2">
    <source>
        <dbReference type="Proteomes" id="UP000186553"/>
    </source>
</evidence>
<proteinExistence type="predicted"/>
<dbReference type="EMBL" id="MBDL01000009">
    <property type="protein sequence ID" value="ODA13381.1"/>
    <property type="molecule type" value="Genomic_DNA"/>
</dbReference>
<dbReference type="OrthoDB" id="6712814at2"/>
<dbReference type="STRING" id="1891224.BBP83_07410"/>
<protein>
    <submittedName>
        <fullName evidence="1">Uncharacterized protein</fullName>
    </submittedName>
</protein>
<keyword evidence="2" id="KW-1185">Reference proteome</keyword>
<gene>
    <name evidence="1" type="ORF">BBP83_07410</name>
</gene>
<evidence type="ECO:0000313" key="1">
    <source>
        <dbReference type="EMBL" id="ODA13381.1"/>
    </source>
</evidence>
<name>A0A1C3CXA1_9GAMM</name>
<reference evidence="1 2" key="1">
    <citation type="submission" date="2016-07" db="EMBL/GenBank/DDBJ databases">
        <title>Acinetobacter sp. ANC 4603.</title>
        <authorList>
            <person name="Radolfova-Krizova L."/>
            <person name="Nemec A."/>
        </authorList>
    </citation>
    <scope>NUCLEOTIDE SEQUENCE [LARGE SCALE GENOMIC DNA]</scope>
    <source>
        <strain evidence="1 2">ANC 4603</strain>
    </source>
</reference>
<dbReference type="AlphaFoldDB" id="A0A1C3CXA1"/>